<organism evidence="1 2">
    <name type="scientific">Dreissena polymorpha</name>
    <name type="common">Zebra mussel</name>
    <name type="synonym">Mytilus polymorpha</name>
    <dbReference type="NCBI Taxonomy" id="45954"/>
    <lineage>
        <taxon>Eukaryota</taxon>
        <taxon>Metazoa</taxon>
        <taxon>Spiralia</taxon>
        <taxon>Lophotrochozoa</taxon>
        <taxon>Mollusca</taxon>
        <taxon>Bivalvia</taxon>
        <taxon>Autobranchia</taxon>
        <taxon>Heteroconchia</taxon>
        <taxon>Euheterodonta</taxon>
        <taxon>Imparidentia</taxon>
        <taxon>Neoheterodontei</taxon>
        <taxon>Myida</taxon>
        <taxon>Dreissenoidea</taxon>
        <taxon>Dreissenidae</taxon>
        <taxon>Dreissena</taxon>
    </lineage>
</organism>
<evidence type="ECO:0000313" key="2">
    <source>
        <dbReference type="Proteomes" id="UP000828390"/>
    </source>
</evidence>
<keyword evidence="2" id="KW-1185">Reference proteome</keyword>
<comment type="caution">
    <text evidence="1">The sequence shown here is derived from an EMBL/GenBank/DDBJ whole genome shotgun (WGS) entry which is preliminary data.</text>
</comment>
<sequence length="62" mass="7058">MLIVYSLRKDSSETVALLLSRHETILETPPYQEMVLISVTPGHNVSERRQLQSPETRISPIP</sequence>
<gene>
    <name evidence="1" type="ORF">DPMN_147566</name>
</gene>
<reference evidence="1" key="2">
    <citation type="submission" date="2020-11" db="EMBL/GenBank/DDBJ databases">
        <authorList>
            <person name="McCartney M.A."/>
            <person name="Auch B."/>
            <person name="Kono T."/>
            <person name="Mallez S."/>
            <person name="Becker A."/>
            <person name="Gohl D.M."/>
            <person name="Silverstein K.A.T."/>
            <person name="Koren S."/>
            <person name="Bechman K.B."/>
            <person name="Herman A."/>
            <person name="Abrahante J.E."/>
            <person name="Garbe J."/>
        </authorList>
    </citation>
    <scope>NUCLEOTIDE SEQUENCE</scope>
    <source>
        <strain evidence="1">Duluth1</strain>
        <tissue evidence="1">Whole animal</tissue>
    </source>
</reference>
<proteinExistence type="predicted"/>
<dbReference type="Proteomes" id="UP000828390">
    <property type="component" value="Unassembled WGS sequence"/>
</dbReference>
<evidence type="ECO:0000313" key="1">
    <source>
        <dbReference type="EMBL" id="KAH3794037.1"/>
    </source>
</evidence>
<name>A0A9D4F988_DREPO</name>
<dbReference type="AlphaFoldDB" id="A0A9D4F988"/>
<protein>
    <submittedName>
        <fullName evidence="1">Uncharacterized protein</fullName>
    </submittedName>
</protein>
<reference evidence="1" key="1">
    <citation type="journal article" date="2019" name="bioRxiv">
        <title>The Genome of the Zebra Mussel, Dreissena polymorpha: A Resource for Invasive Species Research.</title>
        <authorList>
            <person name="McCartney M.A."/>
            <person name="Auch B."/>
            <person name="Kono T."/>
            <person name="Mallez S."/>
            <person name="Zhang Y."/>
            <person name="Obille A."/>
            <person name="Becker A."/>
            <person name="Abrahante J.E."/>
            <person name="Garbe J."/>
            <person name="Badalamenti J.P."/>
            <person name="Herman A."/>
            <person name="Mangelson H."/>
            <person name="Liachko I."/>
            <person name="Sullivan S."/>
            <person name="Sone E.D."/>
            <person name="Koren S."/>
            <person name="Silverstein K.A.T."/>
            <person name="Beckman K.B."/>
            <person name="Gohl D.M."/>
        </authorList>
    </citation>
    <scope>NUCLEOTIDE SEQUENCE</scope>
    <source>
        <strain evidence="1">Duluth1</strain>
        <tissue evidence="1">Whole animal</tissue>
    </source>
</reference>
<accession>A0A9D4F988</accession>
<dbReference type="EMBL" id="JAIWYP010000007">
    <property type="protein sequence ID" value="KAH3794037.1"/>
    <property type="molecule type" value="Genomic_DNA"/>
</dbReference>